<gene>
    <name evidence="2" type="ORF">M6B38_349820</name>
</gene>
<feature type="transmembrane region" description="Helical" evidence="1">
    <location>
        <begin position="12"/>
        <end position="31"/>
    </location>
</feature>
<dbReference type="EMBL" id="JANAVB010016800">
    <property type="protein sequence ID" value="KAJ6831398.1"/>
    <property type="molecule type" value="Genomic_DNA"/>
</dbReference>
<reference evidence="2" key="1">
    <citation type="journal article" date="2023" name="GigaByte">
        <title>Genome assembly of the bearded iris, Iris pallida Lam.</title>
        <authorList>
            <person name="Bruccoleri R.E."/>
            <person name="Oakeley E.J."/>
            <person name="Faust A.M.E."/>
            <person name="Altorfer M."/>
            <person name="Dessus-Babus S."/>
            <person name="Burckhardt D."/>
            <person name="Oertli M."/>
            <person name="Naumann U."/>
            <person name="Petersen F."/>
            <person name="Wong J."/>
        </authorList>
    </citation>
    <scope>NUCLEOTIDE SEQUENCE</scope>
    <source>
        <strain evidence="2">GSM-AAB239-AS_SAM_17_03QT</strain>
    </source>
</reference>
<evidence type="ECO:0000313" key="2">
    <source>
        <dbReference type="EMBL" id="KAJ6831398.1"/>
    </source>
</evidence>
<protein>
    <submittedName>
        <fullName evidence="2">Lysophospholipid acyltransferase 1-like</fullName>
    </submittedName>
</protein>
<reference evidence="2" key="2">
    <citation type="submission" date="2023-04" db="EMBL/GenBank/DDBJ databases">
        <authorList>
            <person name="Bruccoleri R.E."/>
            <person name="Oakeley E.J."/>
            <person name="Faust A.-M."/>
            <person name="Dessus-Babus S."/>
            <person name="Altorfer M."/>
            <person name="Burckhardt D."/>
            <person name="Oertli M."/>
            <person name="Naumann U."/>
            <person name="Petersen F."/>
            <person name="Wong J."/>
        </authorList>
    </citation>
    <scope>NUCLEOTIDE SEQUENCE</scope>
    <source>
        <strain evidence="2">GSM-AAB239-AS_SAM_17_03QT</strain>
        <tissue evidence="2">Leaf</tissue>
    </source>
</reference>
<comment type="caution">
    <text evidence="2">The sequence shown here is derived from an EMBL/GenBank/DDBJ whole genome shotgun (WGS) entry which is preliminary data.</text>
</comment>
<sequence length="57" mass="6542">MLLMLTNFAYTLLVLNYTCIGFMVNSLVMGMKETLPSYQRMYFVGTILPISHSTRLC</sequence>
<evidence type="ECO:0000256" key="1">
    <source>
        <dbReference type="SAM" id="Phobius"/>
    </source>
</evidence>
<accession>A0AAX6GSY6</accession>
<keyword evidence="1" id="KW-0812">Transmembrane</keyword>
<keyword evidence="1" id="KW-0472">Membrane</keyword>
<keyword evidence="3" id="KW-1185">Reference proteome</keyword>
<dbReference type="Proteomes" id="UP001140949">
    <property type="component" value="Unassembled WGS sequence"/>
</dbReference>
<dbReference type="AlphaFoldDB" id="A0AAX6GSY6"/>
<keyword evidence="2" id="KW-0012">Acyltransferase</keyword>
<name>A0AAX6GSY6_IRIPA</name>
<proteinExistence type="predicted"/>
<dbReference type="GO" id="GO:0016746">
    <property type="term" value="F:acyltransferase activity"/>
    <property type="evidence" value="ECO:0007669"/>
    <property type="project" value="UniProtKB-KW"/>
</dbReference>
<evidence type="ECO:0000313" key="3">
    <source>
        <dbReference type="Proteomes" id="UP001140949"/>
    </source>
</evidence>
<organism evidence="2 3">
    <name type="scientific">Iris pallida</name>
    <name type="common">Sweet iris</name>
    <dbReference type="NCBI Taxonomy" id="29817"/>
    <lineage>
        <taxon>Eukaryota</taxon>
        <taxon>Viridiplantae</taxon>
        <taxon>Streptophyta</taxon>
        <taxon>Embryophyta</taxon>
        <taxon>Tracheophyta</taxon>
        <taxon>Spermatophyta</taxon>
        <taxon>Magnoliopsida</taxon>
        <taxon>Liliopsida</taxon>
        <taxon>Asparagales</taxon>
        <taxon>Iridaceae</taxon>
        <taxon>Iridoideae</taxon>
        <taxon>Irideae</taxon>
        <taxon>Iris</taxon>
    </lineage>
</organism>
<keyword evidence="2" id="KW-0808">Transferase</keyword>
<keyword evidence="1" id="KW-1133">Transmembrane helix</keyword>